<reference evidence="10 11" key="1">
    <citation type="journal article" date="2019" name="Philos. Trans. R. Soc. Lond., B, Biol. Sci.">
        <title>Ant behaviour and brain gene expression of defending hosts depend on the ecological success of the intruding social parasite.</title>
        <authorList>
            <person name="Kaur R."/>
            <person name="Stoldt M."/>
            <person name="Jongepier E."/>
            <person name="Feldmeyer B."/>
            <person name="Menzel F."/>
            <person name="Bornberg-Bauer E."/>
            <person name="Foitzik S."/>
        </authorList>
    </citation>
    <scope>NUCLEOTIDE SEQUENCE [LARGE SCALE GENOMIC DNA]</scope>
    <source>
        <tissue evidence="10">Whole body</tissue>
    </source>
</reference>
<comment type="caution">
    <text evidence="10">The sequence shown here is derived from an EMBL/GenBank/DDBJ whole genome shotgun (WGS) entry which is preliminary data.</text>
</comment>
<dbReference type="SFLD" id="SFLDS00019">
    <property type="entry name" value="Glutathione_Transferase_(cytos"/>
    <property type="match status" value="1"/>
</dbReference>
<dbReference type="SFLD" id="SFLDG01180">
    <property type="entry name" value="SUF1"/>
    <property type="match status" value="1"/>
</dbReference>
<organism evidence="10 11">
    <name type="scientific">Temnothorax longispinosus</name>
    <dbReference type="NCBI Taxonomy" id="300112"/>
    <lineage>
        <taxon>Eukaryota</taxon>
        <taxon>Metazoa</taxon>
        <taxon>Ecdysozoa</taxon>
        <taxon>Arthropoda</taxon>
        <taxon>Hexapoda</taxon>
        <taxon>Insecta</taxon>
        <taxon>Pterygota</taxon>
        <taxon>Neoptera</taxon>
        <taxon>Endopterygota</taxon>
        <taxon>Hymenoptera</taxon>
        <taxon>Apocrita</taxon>
        <taxon>Aculeata</taxon>
        <taxon>Formicoidea</taxon>
        <taxon>Formicidae</taxon>
        <taxon>Myrmicinae</taxon>
        <taxon>Temnothorax</taxon>
    </lineage>
</organism>
<keyword evidence="4" id="KW-1000">Mitochondrion outer membrane</keyword>
<dbReference type="InterPro" id="IPR050931">
    <property type="entry name" value="Mito_Protein_Transport_Metaxin"/>
</dbReference>
<dbReference type="InterPro" id="IPR033468">
    <property type="entry name" value="Metaxin_GST"/>
</dbReference>
<proteinExistence type="inferred from homology"/>
<dbReference type="CDD" id="cd03211">
    <property type="entry name" value="GST_C_Metaxin2"/>
    <property type="match status" value="1"/>
</dbReference>
<keyword evidence="11" id="KW-1185">Reference proteome</keyword>
<name>A0A4S2KRZ8_9HYME</name>
<feature type="domain" description="Metaxin glutathione S-transferase" evidence="9">
    <location>
        <begin position="302"/>
        <end position="345"/>
    </location>
</feature>
<dbReference type="Pfam" id="PF17171">
    <property type="entry name" value="GST_C_6"/>
    <property type="match status" value="2"/>
</dbReference>
<dbReference type="InterPro" id="IPR019564">
    <property type="entry name" value="Sam37/metaxin_N"/>
</dbReference>
<keyword evidence="6" id="KW-0496">Mitochondrion</keyword>
<dbReference type="EMBL" id="QBLH01001194">
    <property type="protein sequence ID" value="TGZ52732.1"/>
    <property type="molecule type" value="Genomic_DNA"/>
</dbReference>
<dbReference type="InterPro" id="IPR036282">
    <property type="entry name" value="Glutathione-S-Trfase_C_sf"/>
</dbReference>
<evidence type="ECO:0000259" key="9">
    <source>
        <dbReference type="Pfam" id="PF17171"/>
    </source>
</evidence>
<protein>
    <submittedName>
        <fullName evidence="10">Metaxin-2</fullName>
    </submittedName>
</protein>
<comment type="similarity">
    <text evidence="2">Belongs to the metaxin family.</text>
</comment>
<evidence type="ECO:0000256" key="5">
    <source>
        <dbReference type="ARBA" id="ARBA00022927"/>
    </source>
</evidence>
<dbReference type="InterPro" id="IPR040079">
    <property type="entry name" value="Glutathione_S-Trfase"/>
</dbReference>
<sequence length="367" mass="41878">MPHVLLGDSIAVELEAQEPWPQPITLYQPYEVEQILLPDNANCLAVQAFLKMCQLDFQIEPRKNAEFMSPSGRVPFIKCGTKLISEFDGIVAHIGSKGTSLSDHLDPDGKVDMRAYQSLVNNVFVNAELYICWVDPAILNGVTKQRHGSVYPWPLNHYLNWQKRREVIKRLSVLGWYNKSLDEVFDDVKKCCIALSERLADEEFFFGKEPTEVDALVYGHVRTLTSPSFPSNEKVAATIYQFPKLIEHMFRVEYRYFSSGARNEIAEEFEIIESSSKDTLWDGFRSQPESLPPLSEHSFTLSKPNELDALVFGHIFTIITTPLLDNKLAMIVRGHPKLVNLCKRIEISFFSPQAIDSQTNETLEFKN</sequence>
<evidence type="ECO:0000313" key="11">
    <source>
        <dbReference type="Proteomes" id="UP000310200"/>
    </source>
</evidence>
<dbReference type="GO" id="GO:0015031">
    <property type="term" value="P:protein transport"/>
    <property type="evidence" value="ECO:0007669"/>
    <property type="project" value="UniProtKB-KW"/>
</dbReference>
<feature type="domain" description="Mitochondrial outer membrane transport complex Sam37/metaxin N-terminal" evidence="8">
    <location>
        <begin position="43"/>
        <end position="164"/>
    </location>
</feature>
<evidence type="ECO:0000256" key="7">
    <source>
        <dbReference type="ARBA" id="ARBA00023136"/>
    </source>
</evidence>
<accession>A0A4S2KRZ8</accession>
<evidence type="ECO:0000259" key="8">
    <source>
        <dbReference type="Pfam" id="PF10568"/>
    </source>
</evidence>
<gene>
    <name evidence="10" type="ORF">DBV15_02530</name>
</gene>
<evidence type="ECO:0000256" key="6">
    <source>
        <dbReference type="ARBA" id="ARBA00023128"/>
    </source>
</evidence>
<dbReference type="AlphaFoldDB" id="A0A4S2KRZ8"/>
<dbReference type="PANTHER" id="PTHR12289:SF38">
    <property type="entry name" value="METAXIN-2"/>
    <property type="match status" value="1"/>
</dbReference>
<dbReference type="GO" id="GO:0001401">
    <property type="term" value="C:SAM complex"/>
    <property type="evidence" value="ECO:0007669"/>
    <property type="project" value="InterPro"/>
</dbReference>
<keyword evidence="5" id="KW-0653">Protein transport</keyword>
<evidence type="ECO:0000256" key="2">
    <source>
        <dbReference type="ARBA" id="ARBA00009170"/>
    </source>
</evidence>
<comment type="subcellular location">
    <subcellularLocation>
        <location evidence="1">Mitochondrion outer membrane</location>
    </subcellularLocation>
</comment>
<keyword evidence="3" id="KW-0813">Transport</keyword>
<evidence type="ECO:0000256" key="4">
    <source>
        <dbReference type="ARBA" id="ARBA00022787"/>
    </source>
</evidence>
<feature type="domain" description="Metaxin glutathione S-transferase" evidence="9">
    <location>
        <begin position="188"/>
        <end position="251"/>
    </location>
</feature>
<dbReference type="GO" id="GO:0007005">
    <property type="term" value="P:mitochondrion organization"/>
    <property type="evidence" value="ECO:0007669"/>
    <property type="project" value="TreeGrafter"/>
</dbReference>
<dbReference type="STRING" id="300112.A0A4S2KRZ8"/>
<evidence type="ECO:0000256" key="3">
    <source>
        <dbReference type="ARBA" id="ARBA00022448"/>
    </source>
</evidence>
<evidence type="ECO:0000313" key="10">
    <source>
        <dbReference type="EMBL" id="TGZ52732.1"/>
    </source>
</evidence>
<keyword evidence="7" id="KW-0472">Membrane</keyword>
<dbReference type="Proteomes" id="UP000310200">
    <property type="component" value="Unassembled WGS sequence"/>
</dbReference>
<dbReference type="Pfam" id="PF10568">
    <property type="entry name" value="Tom37"/>
    <property type="match status" value="1"/>
</dbReference>
<dbReference type="SUPFAM" id="SSF47616">
    <property type="entry name" value="GST C-terminal domain-like"/>
    <property type="match status" value="1"/>
</dbReference>
<dbReference type="PANTHER" id="PTHR12289">
    <property type="entry name" value="METAXIN RELATED"/>
    <property type="match status" value="1"/>
</dbReference>
<evidence type="ECO:0000256" key="1">
    <source>
        <dbReference type="ARBA" id="ARBA00004294"/>
    </source>
</evidence>